<dbReference type="PANTHER" id="PTHR43080:SF2">
    <property type="entry name" value="CBS DOMAIN-CONTAINING PROTEIN"/>
    <property type="match status" value="1"/>
</dbReference>
<dbReference type="SMART" id="SM00116">
    <property type="entry name" value="CBS"/>
    <property type="match status" value="2"/>
</dbReference>
<dbReference type="PANTHER" id="PTHR43080">
    <property type="entry name" value="CBS DOMAIN-CONTAINING PROTEIN CBSX3, MITOCHONDRIAL"/>
    <property type="match status" value="1"/>
</dbReference>
<feature type="domain" description="CBS" evidence="3">
    <location>
        <begin position="1"/>
        <end position="56"/>
    </location>
</feature>
<dbReference type="PROSITE" id="PS51371">
    <property type="entry name" value="CBS"/>
    <property type="match status" value="2"/>
</dbReference>
<dbReference type="Proteomes" id="UP001374803">
    <property type="component" value="Chromosome"/>
</dbReference>
<protein>
    <submittedName>
        <fullName evidence="4">CBS domain-containing protein</fullName>
    </submittedName>
</protein>
<evidence type="ECO:0000256" key="2">
    <source>
        <dbReference type="PROSITE-ProRule" id="PRU00703"/>
    </source>
</evidence>
<dbReference type="SUPFAM" id="SSF54631">
    <property type="entry name" value="CBS-domain pair"/>
    <property type="match status" value="1"/>
</dbReference>
<proteinExistence type="predicted"/>
<dbReference type="InterPro" id="IPR046342">
    <property type="entry name" value="CBS_dom_sf"/>
</dbReference>
<dbReference type="EMBL" id="CP089983">
    <property type="protein sequence ID" value="WXB10687.1"/>
    <property type="molecule type" value="Genomic_DNA"/>
</dbReference>
<evidence type="ECO:0000256" key="1">
    <source>
        <dbReference type="ARBA" id="ARBA00023122"/>
    </source>
</evidence>
<keyword evidence="1 2" id="KW-0129">CBS domain</keyword>
<evidence type="ECO:0000313" key="5">
    <source>
        <dbReference type="Proteomes" id="UP001374803"/>
    </source>
</evidence>
<dbReference type="Gene3D" id="3.10.580.10">
    <property type="entry name" value="CBS-domain"/>
    <property type="match status" value="1"/>
</dbReference>
<dbReference type="RefSeq" id="WP_394840358.1">
    <property type="nucleotide sequence ID" value="NZ_CP089929.1"/>
</dbReference>
<dbReference type="InterPro" id="IPR051257">
    <property type="entry name" value="Diverse_CBS-Domain"/>
</dbReference>
<dbReference type="Pfam" id="PF00571">
    <property type="entry name" value="CBS"/>
    <property type="match status" value="2"/>
</dbReference>
<organism evidence="4 5">
    <name type="scientific">Pendulispora rubella</name>
    <dbReference type="NCBI Taxonomy" id="2741070"/>
    <lineage>
        <taxon>Bacteria</taxon>
        <taxon>Pseudomonadati</taxon>
        <taxon>Myxococcota</taxon>
        <taxon>Myxococcia</taxon>
        <taxon>Myxococcales</taxon>
        <taxon>Sorangiineae</taxon>
        <taxon>Pendulisporaceae</taxon>
        <taxon>Pendulispora</taxon>
    </lineage>
</organism>
<evidence type="ECO:0000313" key="4">
    <source>
        <dbReference type="EMBL" id="WXB10687.1"/>
    </source>
</evidence>
<evidence type="ECO:0000259" key="3">
    <source>
        <dbReference type="PROSITE" id="PS51371"/>
    </source>
</evidence>
<name>A0ABZ2LIA9_9BACT</name>
<keyword evidence="5" id="KW-1185">Reference proteome</keyword>
<dbReference type="InterPro" id="IPR000644">
    <property type="entry name" value="CBS_dom"/>
</dbReference>
<feature type="domain" description="CBS" evidence="3">
    <location>
        <begin position="66"/>
        <end position="124"/>
    </location>
</feature>
<sequence length="131" mass="14634">MTVSPHSIGRDQSLQTAHDMMRLYDIRHLPVLEYGRLAGVLSQRDLYMIESFPGVIVRHTRVEDAMSEDTYCVRPEARVEEVAGEMAENKYGCAVVLSGVEVCGIFTTTDALRALCTLLRLRESEGALSTR</sequence>
<accession>A0ABZ2LIA9</accession>
<gene>
    <name evidence="4" type="ORF">LVJ94_06015</name>
</gene>
<reference evidence="4" key="1">
    <citation type="submission" date="2021-12" db="EMBL/GenBank/DDBJ databases">
        <title>Discovery of the Pendulisporaceae a myxobacterial family with distinct sporulation behavior and unique specialized metabolism.</title>
        <authorList>
            <person name="Garcia R."/>
            <person name="Popoff A."/>
            <person name="Bader C.D."/>
            <person name="Loehr J."/>
            <person name="Walesch S."/>
            <person name="Walt C."/>
            <person name="Boldt J."/>
            <person name="Bunk B."/>
            <person name="Haeckl F.J.F.P.J."/>
            <person name="Gunesch A.P."/>
            <person name="Birkelbach J."/>
            <person name="Nuebel U."/>
            <person name="Pietschmann T."/>
            <person name="Bach T."/>
            <person name="Mueller R."/>
        </authorList>
    </citation>
    <scope>NUCLEOTIDE SEQUENCE</scope>
    <source>
        <strain evidence="4">MSr11367</strain>
    </source>
</reference>